<reference evidence="3 4" key="1">
    <citation type="submission" date="2015-06" db="EMBL/GenBank/DDBJ databases">
        <title>Marinobacter subterrani, a genetically tractable neutrophilic iron-oxidizing strain isolated from the Soudan Iron Mine.</title>
        <authorList>
            <person name="Bonis B.M."/>
            <person name="Gralnick J.A."/>
        </authorList>
    </citation>
    <scope>NUCLEOTIDE SEQUENCE [LARGE SCALE GENOMIC DNA]</scope>
    <source>
        <strain evidence="3 4">JG233</strain>
    </source>
</reference>
<protein>
    <submittedName>
        <fullName evidence="3">Uncharacterized protein</fullName>
    </submittedName>
</protein>
<gene>
    <name evidence="3" type="ORF">Msub_11512</name>
</gene>
<evidence type="ECO:0000256" key="1">
    <source>
        <dbReference type="SAM" id="MobiDB-lite"/>
    </source>
</evidence>
<evidence type="ECO:0000313" key="3">
    <source>
        <dbReference type="EMBL" id="KMQ75310.1"/>
    </source>
</evidence>
<name>A0A0J7M2R9_9GAMM</name>
<keyword evidence="4" id="KW-1185">Reference proteome</keyword>
<dbReference type="PATRIC" id="fig|1658765.3.peg.1506"/>
<dbReference type="Proteomes" id="UP000036102">
    <property type="component" value="Unassembled WGS sequence"/>
</dbReference>
<evidence type="ECO:0000256" key="2">
    <source>
        <dbReference type="SAM" id="Phobius"/>
    </source>
</evidence>
<dbReference type="EMBL" id="LFBU01000001">
    <property type="protein sequence ID" value="KMQ75310.1"/>
    <property type="molecule type" value="Genomic_DNA"/>
</dbReference>
<feature type="region of interest" description="Disordered" evidence="1">
    <location>
        <begin position="96"/>
        <end position="125"/>
    </location>
</feature>
<keyword evidence="2" id="KW-0812">Transmembrane</keyword>
<feature type="region of interest" description="Disordered" evidence="1">
    <location>
        <begin position="155"/>
        <end position="174"/>
    </location>
</feature>
<accession>A0A0J7M2R9</accession>
<keyword evidence="2" id="KW-0472">Membrane</keyword>
<proteinExistence type="predicted"/>
<feature type="transmembrane region" description="Helical" evidence="2">
    <location>
        <begin position="21"/>
        <end position="39"/>
    </location>
</feature>
<evidence type="ECO:0000313" key="4">
    <source>
        <dbReference type="Proteomes" id="UP000036102"/>
    </source>
</evidence>
<comment type="caution">
    <text evidence="3">The sequence shown here is derived from an EMBL/GenBank/DDBJ whole genome shotgun (WGS) entry which is preliminary data.</text>
</comment>
<dbReference type="RefSeq" id="WP_048495429.1">
    <property type="nucleotide sequence ID" value="NZ_LFBU01000001.1"/>
</dbReference>
<dbReference type="AlphaFoldDB" id="A0A0J7M2R9"/>
<keyword evidence="2" id="KW-1133">Transmembrane helix</keyword>
<feature type="transmembrane region" description="Helical" evidence="2">
    <location>
        <begin position="45"/>
        <end position="72"/>
    </location>
</feature>
<organism evidence="3 4">
    <name type="scientific">Marinobacter subterrani</name>
    <dbReference type="NCBI Taxonomy" id="1658765"/>
    <lineage>
        <taxon>Bacteria</taxon>
        <taxon>Pseudomonadati</taxon>
        <taxon>Pseudomonadota</taxon>
        <taxon>Gammaproteobacteria</taxon>
        <taxon>Pseudomonadales</taxon>
        <taxon>Marinobacteraceae</taxon>
        <taxon>Marinobacter</taxon>
    </lineage>
</organism>
<sequence length="174" mass="18317">MANSDKEKYPALRIIAAWYKAFGYLVGAVLVVSAIVTIWNDGSTAVAGGMFVGAVTFVILSIAVAEIIQVFLDSESNTRLSAEYLGELVSMQAKENKLKAPPAKAPAPIKPRPEPAKKASSAQAETIKDLIKSLRGDGLSPDEIAKELKAEAMPTLDGSASWDADAVQGVLSKG</sequence>